<accession>A0ABV3PAS5</accession>
<protein>
    <submittedName>
        <fullName evidence="1">Uncharacterized protein</fullName>
    </submittedName>
</protein>
<dbReference type="RefSeq" id="WP_367639883.1">
    <property type="nucleotide sequence ID" value="NZ_JBFNQN010000013.1"/>
</dbReference>
<dbReference type="EMBL" id="JBFNQN010000013">
    <property type="protein sequence ID" value="MEW9266744.1"/>
    <property type="molecule type" value="Genomic_DNA"/>
</dbReference>
<dbReference type="Proteomes" id="UP001555826">
    <property type="component" value="Unassembled WGS sequence"/>
</dbReference>
<gene>
    <name evidence="1" type="ORF">AB1207_18495</name>
</gene>
<comment type="caution">
    <text evidence="1">The sequence shown here is derived from an EMBL/GenBank/DDBJ whole genome shotgun (WGS) entry which is preliminary data.</text>
</comment>
<sequence length="155" mass="16693">MGSMLMSAGVRSRRPFMPLVVFLSALLVFSGLIAARPVNAQASANKCAALSGWGFQGIAGENICLQVAGSGLRVDTVYVDIAAPITRPANVFLKITFFDYRGNQYEQFTSPFYRGATSRATYQIFPHRNFKTGRVCGALTINGSLKGGPCADIYP</sequence>
<keyword evidence="2" id="KW-1185">Reference proteome</keyword>
<reference evidence="1 2" key="1">
    <citation type="submission" date="2024-07" db="EMBL/GenBank/DDBJ databases">
        <authorList>
            <person name="Thanompreechachai J."/>
            <person name="Duangmal K."/>
        </authorList>
    </citation>
    <scope>NUCLEOTIDE SEQUENCE [LARGE SCALE GENOMIC DNA]</scope>
    <source>
        <strain evidence="1 2">KCTC 19886</strain>
    </source>
</reference>
<evidence type="ECO:0000313" key="2">
    <source>
        <dbReference type="Proteomes" id="UP001555826"/>
    </source>
</evidence>
<name>A0ABV3PAS5_9ACTN</name>
<proteinExistence type="predicted"/>
<organism evidence="1 2">
    <name type="scientific">Kineococcus endophyticus</name>
    <dbReference type="NCBI Taxonomy" id="1181883"/>
    <lineage>
        <taxon>Bacteria</taxon>
        <taxon>Bacillati</taxon>
        <taxon>Actinomycetota</taxon>
        <taxon>Actinomycetes</taxon>
        <taxon>Kineosporiales</taxon>
        <taxon>Kineosporiaceae</taxon>
        <taxon>Kineococcus</taxon>
    </lineage>
</organism>
<evidence type="ECO:0000313" key="1">
    <source>
        <dbReference type="EMBL" id="MEW9266744.1"/>
    </source>
</evidence>